<comment type="caution">
    <text evidence="2">The sequence shown here is derived from an EMBL/GenBank/DDBJ whole genome shotgun (WGS) entry which is preliminary data.</text>
</comment>
<sequence length="83" mass="9516">MTPYSAEIERVEQHIREIEQRLARQLEVVAHAEETGQSIDSARTFLLFLKQTLGLSRDHLARLLADEAMVTRWPSQSSEPPTE</sequence>
<keyword evidence="3" id="KW-1185">Reference proteome</keyword>
<name>A0A3A5KMP1_9HYPH</name>
<evidence type="ECO:0000313" key="2">
    <source>
        <dbReference type="EMBL" id="RJT34068.1"/>
    </source>
</evidence>
<keyword evidence="1" id="KW-0175">Coiled coil</keyword>
<organism evidence="2 3">
    <name type="scientific">Mesorhizobium waimense</name>
    <dbReference type="NCBI Taxonomy" id="1300307"/>
    <lineage>
        <taxon>Bacteria</taxon>
        <taxon>Pseudomonadati</taxon>
        <taxon>Pseudomonadota</taxon>
        <taxon>Alphaproteobacteria</taxon>
        <taxon>Hyphomicrobiales</taxon>
        <taxon>Phyllobacteriaceae</taxon>
        <taxon>Mesorhizobium</taxon>
    </lineage>
</organism>
<evidence type="ECO:0000313" key="3">
    <source>
        <dbReference type="Proteomes" id="UP000272706"/>
    </source>
</evidence>
<feature type="coiled-coil region" evidence="1">
    <location>
        <begin position="8"/>
        <end position="35"/>
    </location>
</feature>
<proteinExistence type="predicted"/>
<dbReference type="AlphaFoldDB" id="A0A3A5KMP1"/>
<evidence type="ECO:0000256" key="1">
    <source>
        <dbReference type="SAM" id="Coils"/>
    </source>
</evidence>
<reference evidence="2 3" key="1">
    <citation type="submission" date="2018-09" db="EMBL/GenBank/DDBJ databases">
        <title>Mesorhizobium carmichaelinearum sp. nov. isolated from Carmichaelinea spp. root nodules in New Zealand.</title>
        <authorList>
            <person name="De Meyer S.E."/>
        </authorList>
    </citation>
    <scope>NUCLEOTIDE SEQUENCE [LARGE SCALE GENOMIC DNA]</scope>
    <source>
        <strain evidence="2 3">ICMP19557</strain>
    </source>
</reference>
<dbReference type="EMBL" id="QZWZ01000021">
    <property type="protein sequence ID" value="RJT34068.1"/>
    <property type="molecule type" value="Genomic_DNA"/>
</dbReference>
<dbReference type="OrthoDB" id="8094899at2"/>
<accession>A0A3A5KMP1</accession>
<dbReference type="Proteomes" id="UP000272706">
    <property type="component" value="Unassembled WGS sequence"/>
</dbReference>
<protein>
    <submittedName>
        <fullName evidence="2">Uncharacterized protein</fullName>
    </submittedName>
</protein>
<dbReference type="RefSeq" id="WP_120016766.1">
    <property type="nucleotide sequence ID" value="NZ_QZWZ01000021.1"/>
</dbReference>
<gene>
    <name evidence="2" type="ORF">D3227_24000</name>
</gene>